<dbReference type="InterPro" id="IPR036400">
    <property type="entry name" value="Cyt_B5-like_heme/steroid_sf"/>
</dbReference>
<dbReference type="EMBL" id="AP024238">
    <property type="protein sequence ID" value="BCO25266.1"/>
    <property type="molecule type" value="Genomic_DNA"/>
</dbReference>
<dbReference type="Pfam" id="PF00173">
    <property type="entry name" value="Cyt-b5"/>
    <property type="match status" value="1"/>
</dbReference>
<name>A0ABM7MGE7_9BURK</name>
<accession>A0ABM7MGE7</accession>
<evidence type="ECO:0000256" key="4">
    <source>
        <dbReference type="ARBA" id="ARBA00038168"/>
    </source>
</evidence>
<keyword evidence="2" id="KW-0479">Metal-binding</keyword>
<evidence type="ECO:0000313" key="7">
    <source>
        <dbReference type="Proteomes" id="UP000824366"/>
    </source>
</evidence>
<dbReference type="SMART" id="SM01117">
    <property type="entry name" value="Cyt-b5"/>
    <property type="match status" value="1"/>
</dbReference>
<evidence type="ECO:0000256" key="1">
    <source>
        <dbReference type="ARBA" id="ARBA00022617"/>
    </source>
</evidence>
<dbReference type="RefSeq" id="WP_223906627.1">
    <property type="nucleotide sequence ID" value="NZ_AP024238.1"/>
</dbReference>
<dbReference type="SUPFAM" id="SSF55856">
    <property type="entry name" value="Cytochrome b5-like heme/steroid binding domain"/>
    <property type="match status" value="1"/>
</dbReference>
<protein>
    <recommendedName>
        <fullName evidence="5">Cytochrome b5 heme-binding domain-containing protein</fullName>
    </recommendedName>
</protein>
<keyword evidence="7" id="KW-1185">Reference proteome</keyword>
<evidence type="ECO:0000256" key="2">
    <source>
        <dbReference type="ARBA" id="ARBA00022723"/>
    </source>
</evidence>
<dbReference type="InterPro" id="IPR050668">
    <property type="entry name" value="Cytochrome_b5"/>
</dbReference>
<evidence type="ECO:0000313" key="6">
    <source>
        <dbReference type="EMBL" id="BCO25266.1"/>
    </source>
</evidence>
<keyword evidence="1" id="KW-0349">Heme</keyword>
<dbReference type="InterPro" id="IPR001199">
    <property type="entry name" value="Cyt_B5-like_heme/steroid-bd"/>
</dbReference>
<evidence type="ECO:0000259" key="5">
    <source>
        <dbReference type="PROSITE" id="PS50255"/>
    </source>
</evidence>
<dbReference type="PROSITE" id="PS50255">
    <property type="entry name" value="CYTOCHROME_B5_2"/>
    <property type="match status" value="1"/>
</dbReference>
<dbReference type="PANTHER" id="PTHR19359">
    <property type="entry name" value="CYTOCHROME B5"/>
    <property type="match status" value="1"/>
</dbReference>
<gene>
    <name evidence="6" type="ORF">MIZ03_0126</name>
</gene>
<sequence length="119" mass="13028">MMRKLFFIGTGLFWLALITLALVAWLTPPAPQQPMPEKPQGIALAEVARHASAEDCWMAIQGTVYDLTAYLPEHPTKPSVILPWCGQEATVAYQTKAKGRAHSPRADQALANYAIGVLQ</sequence>
<keyword evidence="3" id="KW-0408">Iron</keyword>
<evidence type="ECO:0000256" key="3">
    <source>
        <dbReference type="ARBA" id="ARBA00023004"/>
    </source>
</evidence>
<feature type="domain" description="Cytochrome b5 heme-binding" evidence="5">
    <location>
        <begin position="39"/>
        <end position="119"/>
    </location>
</feature>
<reference evidence="6 7" key="1">
    <citation type="journal article" date="2021" name="Microbiol. Spectr.">
        <title>A Single Bacterium Capable of Oxidation and Reduction of Iron at Circumneutral pH.</title>
        <authorList>
            <person name="Kato S."/>
            <person name="Ohkuma M."/>
        </authorList>
    </citation>
    <scope>NUCLEOTIDE SEQUENCE [LARGE SCALE GENOMIC DNA]</scope>
    <source>
        <strain evidence="6 7">MIZ03</strain>
    </source>
</reference>
<dbReference type="Proteomes" id="UP000824366">
    <property type="component" value="Chromosome"/>
</dbReference>
<dbReference type="Gene3D" id="3.10.120.10">
    <property type="entry name" value="Cytochrome b5-like heme/steroid binding domain"/>
    <property type="match status" value="1"/>
</dbReference>
<organism evidence="6 7">
    <name type="scientific">Rhodoferax lithotrophicus</name>
    <dbReference type="NCBI Taxonomy" id="2798804"/>
    <lineage>
        <taxon>Bacteria</taxon>
        <taxon>Pseudomonadati</taxon>
        <taxon>Pseudomonadota</taxon>
        <taxon>Betaproteobacteria</taxon>
        <taxon>Burkholderiales</taxon>
        <taxon>Comamonadaceae</taxon>
        <taxon>Rhodoferax</taxon>
    </lineage>
</organism>
<comment type="similarity">
    <text evidence="4">Belongs to the cytochrome b5 family.</text>
</comment>
<proteinExistence type="inferred from homology"/>